<feature type="repeat" description="PPR" evidence="3">
    <location>
        <begin position="102"/>
        <end position="136"/>
    </location>
</feature>
<dbReference type="Proteomes" id="UP000515123">
    <property type="component" value="Linkage group 5"/>
</dbReference>
<dbReference type="InterPro" id="IPR046960">
    <property type="entry name" value="PPR_At4g14850-like_plant"/>
</dbReference>
<evidence type="ECO:0000256" key="3">
    <source>
        <dbReference type="PROSITE-ProRule" id="PRU00708"/>
    </source>
</evidence>
<dbReference type="PANTHER" id="PTHR47926:SF436">
    <property type="entry name" value="PENTATRICOPEPTIDE REPEAT-CONTAINING PROTEIN ELI1, CHLOROPLASTIC-LIKE ISOFORM X2"/>
    <property type="match status" value="1"/>
</dbReference>
<dbReference type="PROSITE" id="PS51375">
    <property type="entry name" value="PPR"/>
    <property type="match status" value="8"/>
</dbReference>
<feature type="repeat" description="PPR" evidence="3">
    <location>
        <begin position="404"/>
        <end position="434"/>
    </location>
</feature>
<dbReference type="InterPro" id="IPR011990">
    <property type="entry name" value="TPR-like_helical_dom_sf"/>
</dbReference>
<proteinExistence type="predicted"/>
<sequence length="732" mass="81470">MSNLIPPSSPLVLLPHRLSASERNPNSAPNFRLDHLVHPVLARLERCASMAELRALHAHMTTTGLARDSFAASRLLAFSALSLQGDLRYALDLFRRLLPAPNLFAYNAMVRAFSRSNRPDLSLRFYVEMLQFGLAPDSYTFPFLLKSCAHLLALSEGLQVHAHVVKMGFSGDPFVGNSLIHFYAEIGRFELAELLFDQMPERERNEVSWASMISGFVSNDRPQEALALFCSKDWRNMDADQITLVSVLSACAQLRELKLGKDIHCYIEEKGVEVGLILGNSLMNMYAKSGQMEIARELFENMATLDSISWNILISGFVENGSLEKGLEMFSEMNRRNVKVNEATFLSLVSACGELELGLEIHHHVRNMGFDTNISICNALIDMYSRIGSVELASKVFDEMTLKDIISWNSMISCYARSGSMEDARILFDQMLVKDNFSWSTMVLGYVRNNEPEEAIGIYKELMKEANIEPDNVTVLSFVTACAHLGALEEGKAIHSYIKNKEIQIDISLGTALIDMYSNCGCLGEAAEVFHSMREKDVSAWTALISGLAMHGRGKEAIQIFKAMQTTEGDSPKPNSVTFLSVLSACAHAGLVQEGWEVYNSMLNRKLTPEMAHVGCMVDLLGRAGHLKEAFNFIKSLNCEVEANVWGALLSACRTYGDVERGEIAYAKIVELDPLHDGAHVLMSNIYAKAGCWNESKAVRRRMKDEGIRKEVGRSWIEVDGALHVFTAGIEL</sequence>
<evidence type="ECO:0000256" key="2">
    <source>
        <dbReference type="ARBA" id="ARBA00022946"/>
    </source>
</evidence>
<dbReference type="FunFam" id="1.25.40.10:FF:000090">
    <property type="entry name" value="Pentatricopeptide repeat-containing protein, chloroplastic"/>
    <property type="match status" value="1"/>
</dbReference>
<keyword evidence="2" id="KW-0809">Transit peptide</keyword>
<protein>
    <submittedName>
        <fullName evidence="5">Pentatricopeptide repeat-containing protein At3g22690-like</fullName>
    </submittedName>
</protein>
<feature type="repeat" description="PPR" evidence="3">
    <location>
        <begin position="435"/>
        <end position="470"/>
    </location>
</feature>
<dbReference type="SUPFAM" id="SSF48452">
    <property type="entry name" value="TPR-like"/>
    <property type="match status" value="1"/>
</dbReference>
<dbReference type="FunFam" id="1.25.40.10:FF:000344">
    <property type="entry name" value="Pentatricopeptide repeat-containing protein"/>
    <property type="match status" value="1"/>
</dbReference>
<accession>A0A6P5F4U1</accession>
<dbReference type="Pfam" id="PF13041">
    <property type="entry name" value="PPR_2"/>
    <property type="match status" value="2"/>
</dbReference>
<feature type="repeat" description="PPR" evidence="3">
    <location>
        <begin position="172"/>
        <end position="202"/>
    </location>
</feature>
<keyword evidence="1" id="KW-0677">Repeat</keyword>
<dbReference type="Gramene" id="Aco014319.1.mrna1">
    <property type="protein sequence ID" value="Aco014319.1.mrna1.cds1"/>
    <property type="gene ID" value="Aco014319.1.path1"/>
</dbReference>
<keyword evidence="4" id="KW-1185">Reference proteome</keyword>
<feature type="repeat" description="PPR" evidence="3">
    <location>
        <begin position="373"/>
        <end position="403"/>
    </location>
</feature>
<dbReference type="NCBIfam" id="TIGR00756">
    <property type="entry name" value="PPR"/>
    <property type="match status" value="9"/>
</dbReference>
<dbReference type="RefSeq" id="XP_020088280.1">
    <property type="nucleotide sequence ID" value="XM_020232691.1"/>
</dbReference>
<evidence type="ECO:0000256" key="1">
    <source>
        <dbReference type="ARBA" id="ARBA00022737"/>
    </source>
</evidence>
<dbReference type="GO" id="GO:0003723">
    <property type="term" value="F:RNA binding"/>
    <property type="evidence" value="ECO:0007669"/>
    <property type="project" value="InterPro"/>
</dbReference>
<organism evidence="4 5">
    <name type="scientific">Ananas comosus</name>
    <name type="common">Pineapple</name>
    <name type="synonym">Ananas ananas</name>
    <dbReference type="NCBI Taxonomy" id="4615"/>
    <lineage>
        <taxon>Eukaryota</taxon>
        <taxon>Viridiplantae</taxon>
        <taxon>Streptophyta</taxon>
        <taxon>Embryophyta</taxon>
        <taxon>Tracheophyta</taxon>
        <taxon>Spermatophyta</taxon>
        <taxon>Magnoliopsida</taxon>
        <taxon>Liliopsida</taxon>
        <taxon>Poales</taxon>
        <taxon>Bromeliaceae</taxon>
        <taxon>Bromelioideae</taxon>
        <taxon>Ananas</taxon>
    </lineage>
</organism>
<reference evidence="4" key="1">
    <citation type="journal article" date="2015" name="Nat. Genet.">
        <title>The pineapple genome and the evolution of CAM photosynthesis.</title>
        <authorList>
            <person name="Ming R."/>
            <person name="VanBuren R."/>
            <person name="Wai C.M."/>
            <person name="Tang H."/>
            <person name="Schatz M.C."/>
            <person name="Bowers J.E."/>
            <person name="Lyons E."/>
            <person name="Wang M.L."/>
            <person name="Chen J."/>
            <person name="Biggers E."/>
            <person name="Zhang J."/>
            <person name="Huang L."/>
            <person name="Zhang L."/>
            <person name="Miao W."/>
            <person name="Zhang J."/>
            <person name="Ye Z."/>
            <person name="Miao C."/>
            <person name="Lin Z."/>
            <person name="Wang H."/>
            <person name="Zhou H."/>
            <person name="Yim W.C."/>
            <person name="Priest H.D."/>
            <person name="Zheng C."/>
            <person name="Woodhouse M."/>
            <person name="Edger P.P."/>
            <person name="Guyot R."/>
            <person name="Guo H.B."/>
            <person name="Guo H."/>
            <person name="Zheng G."/>
            <person name="Singh R."/>
            <person name="Sharma A."/>
            <person name="Min X."/>
            <person name="Zheng Y."/>
            <person name="Lee H."/>
            <person name="Gurtowski J."/>
            <person name="Sedlazeck F.J."/>
            <person name="Harkess A."/>
            <person name="McKain M.R."/>
            <person name="Liao Z."/>
            <person name="Fang J."/>
            <person name="Liu J."/>
            <person name="Zhang X."/>
            <person name="Zhang Q."/>
            <person name="Hu W."/>
            <person name="Qin Y."/>
            <person name="Wang K."/>
            <person name="Chen L.Y."/>
            <person name="Shirley N."/>
            <person name="Lin Y.R."/>
            <person name="Liu L.Y."/>
            <person name="Hernandez A.G."/>
            <person name="Wright C.L."/>
            <person name="Bulone V."/>
            <person name="Tuskan G.A."/>
            <person name="Heath K."/>
            <person name="Zee F."/>
            <person name="Moore P.H."/>
            <person name="Sunkar R."/>
            <person name="Leebens-Mack J.H."/>
            <person name="Mockler T."/>
            <person name="Bennetzen J.L."/>
            <person name="Freeling M."/>
            <person name="Sankoff D."/>
            <person name="Paterson A.H."/>
            <person name="Zhu X."/>
            <person name="Yang X."/>
            <person name="Smith J.A."/>
            <person name="Cushman J.C."/>
            <person name="Paull R.E."/>
            <person name="Yu Q."/>
        </authorList>
    </citation>
    <scope>NUCLEOTIDE SEQUENCE [LARGE SCALE GENOMIC DNA]</scope>
    <source>
        <strain evidence="4">cv. F153</strain>
    </source>
</reference>
<dbReference type="FunFam" id="1.25.40.10:FF:000348">
    <property type="entry name" value="Pentatricopeptide repeat-containing protein chloroplastic"/>
    <property type="match status" value="1"/>
</dbReference>
<dbReference type="GeneID" id="109710208"/>
<reference evidence="5" key="2">
    <citation type="submission" date="2025-08" db="UniProtKB">
        <authorList>
            <consortium name="RefSeq"/>
        </authorList>
    </citation>
    <scope>IDENTIFICATION</scope>
    <source>
        <tissue evidence="5">Leaf</tissue>
    </source>
</reference>
<feature type="repeat" description="PPR" evidence="3">
    <location>
        <begin position="575"/>
        <end position="609"/>
    </location>
</feature>
<feature type="repeat" description="PPR" evidence="3">
    <location>
        <begin position="306"/>
        <end position="340"/>
    </location>
</feature>
<dbReference type="PANTHER" id="PTHR47926">
    <property type="entry name" value="PENTATRICOPEPTIDE REPEAT-CONTAINING PROTEIN"/>
    <property type="match status" value="1"/>
</dbReference>
<dbReference type="AlphaFoldDB" id="A0A6P5F4U1"/>
<dbReference type="FunFam" id="1.25.40.10:FF:000470">
    <property type="entry name" value="Pentatricopeptide repeat-containing protein At5g66520"/>
    <property type="match status" value="1"/>
</dbReference>
<evidence type="ECO:0000313" key="5">
    <source>
        <dbReference type="RefSeq" id="XP_020088280.1"/>
    </source>
</evidence>
<dbReference type="OrthoDB" id="185373at2759"/>
<name>A0A6P5F4U1_ANACO</name>
<evidence type="ECO:0000313" key="4">
    <source>
        <dbReference type="Proteomes" id="UP000515123"/>
    </source>
</evidence>
<dbReference type="Pfam" id="PF20431">
    <property type="entry name" value="E_motif"/>
    <property type="match status" value="1"/>
</dbReference>
<dbReference type="InterPro" id="IPR002885">
    <property type="entry name" value="PPR_rpt"/>
</dbReference>
<feature type="repeat" description="PPR" evidence="3">
    <location>
        <begin position="537"/>
        <end position="567"/>
    </location>
</feature>
<dbReference type="Pfam" id="PF01535">
    <property type="entry name" value="PPR"/>
    <property type="match status" value="9"/>
</dbReference>
<dbReference type="Gene3D" id="1.25.40.10">
    <property type="entry name" value="Tetratricopeptide repeat domain"/>
    <property type="match status" value="6"/>
</dbReference>
<dbReference type="GO" id="GO:0009451">
    <property type="term" value="P:RNA modification"/>
    <property type="evidence" value="ECO:0007669"/>
    <property type="project" value="InterPro"/>
</dbReference>
<dbReference type="InterPro" id="IPR046848">
    <property type="entry name" value="E_motif"/>
</dbReference>
<gene>
    <name evidence="5" type="primary">LOC109710208</name>
</gene>